<evidence type="ECO:0000256" key="4">
    <source>
        <dbReference type="ARBA" id="ARBA00022729"/>
    </source>
</evidence>
<dbReference type="InterPro" id="IPR001460">
    <property type="entry name" value="PCN-bd_Tpept"/>
</dbReference>
<dbReference type="Gene3D" id="3.40.710.10">
    <property type="entry name" value="DD-peptidase/beta-lactamase superfamily"/>
    <property type="match status" value="1"/>
</dbReference>
<proteinExistence type="inferred from homology"/>
<dbReference type="SUPFAM" id="SSF56601">
    <property type="entry name" value="beta-lactamase/transpeptidase-like"/>
    <property type="match status" value="1"/>
</dbReference>
<evidence type="ECO:0000256" key="2">
    <source>
        <dbReference type="ARBA" id="ARBA00007898"/>
    </source>
</evidence>
<evidence type="ECO:0000256" key="6">
    <source>
        <dbReference type="ARBA" id="ARBA00023251"/>
    </source>
</evidence>
<organism evidence="8 9">
    <name type="scientific">Candidatus Faecalibacterium intestinavium</name>
    <dbReference type="NCBI Taxonomy" id="2838580"/>
    <lineage>
        <taxon>Bacteria</taxon>
        <taxon>Bacillati</taxon>
        <taxon>Bacillota</taxon>
        <taxon>Clostridia</taxon>
        <taxon>Eubacteriales</taxon>
        <taxon>Oscillospiraceae</taxon>
        <taxon>Faecalibacterium</taxon>
    </lineage>
</organism>
<dbReference type="PANTHER" id="PTHR30627">
    <property type="entry name" value="PEPTIDOGLYCAN D,D-TRANSPEPTIDASE"/>
    <property type="match status" value="1"/>
</dbReference>
<evidence type="ECO:0000256" key="5">
    <source>
        <dbReference type="ARBA" id="ARBA00022801"/>
    </source>
</evidence>
<comment type="caution">
    <text evidence="8">The sequence shown here is derived from an EMBL/GenBank/DDBJ whole genome shotgun (WGS) entry which is preliminary data.</text>
</comment>
<comment type="similarity">
    <text evidence="2">Belongs to the class-D beta-lactamase family.</text>
</comment>
<dbReference type="Pfam" id="PF00905">
    <property type="entry name" value="Transpeptidase"/>
    <property type="match status" value="1"/>
</dbReference>
<dbReference type="AlphaFoldDB" id="A0A9E2KM69"/>
<sequence length="533" mass="56133">MSIRRVAVLYGGLLLAFAVVACRLYLMAGNTAYASRAAGQSEVTLELPAWRGNFYDCDGLPLTGLQEEYYALCLPGEGSYARLYDVASEEGQALLYQKRNSAAPFLLRLSQDVSSLGVYTVLSPRRYCTIPLCVHLLGYLDGEGNGVAGLEAALESVLADGKAARLQCTVTGQGRLVDGTEPVYTQPETSGLGVKLTISRAIQRGVEAVAAETMSTGCILVLDTATAQVRASVSLPGYDPENVSDSLSDPDSPLLDRTLCAYAVGSVFKPVLAAAALEEGQTGLAIDCPGYTLLDGQVYRCASGVAHGETDLAGALEKSCNGYFIRLGQSLGAEKVREMAARLGFGQAVYLAGGLHAAAGVLPETEQLSSSGTLANFSFGQGELLATPVQIAGMMNAIASDGIYRTPTFLLGTVDEKTGVLVDKPARSAAVQRAFSEDTAETLRALLCGVVDEGTGREAAPVYETAGGKTGTAQTGQFTEEGEEKMNLWFAGFYPAEHPAYTVVVLQDGQTDPAFSSAKIFSKVCEVLYLLEE</sequence>
<name>A0A9E2KM69_9FIRM</name>
<keyword evidence="5" id="KW-0378">Hydrolase</keyword>
<protein>
    <recommendedName>
        <fullName evidence="3">beta-lactamase</fullName>
        <ecNumber evidence="3">3.5.2.6</ecNumber>
    </recommendedName>
</protein>
<dbReference type="EC" id="3.5.2.6" evidence="3"/>
<dbReference type="PANTHER" id="PTHR30627:SF6">
    <property type="entry name" value="BETA-LACTAMASE YBXI-RELATED"/>
    <property type="match status" value="1"/>
</dbReference>
<accession>A0A9E2KM69</accession>
<dbReference type="GO" id="GO:0046677">
    <property type="term" value="P:response to antibiotic"/>
    <property type="evidence" value="ECO:0007669"/>
    <property type="project" value="UniProtKB-KW"/>
</dbReference>
<evidence type="ECO:0000256" key="1">
    <source>
        <dbReference type="ARBA" id="ARBA00001526"/>
    </source>
</evidence>
<dbReference type="Proteomes" id="UP000824178">
    <property type="component" value="Unassembled WGS sequence"/>
</dbReference>
<dbReference type="InterPro" id="IPR036138">
    <property type="entry name" value="PBP_dimer_sf"/>
</dbReference>
<evidence type="ECO:0000313" key="9">
    <source>
        <dbReference type="Proteomes" id="UP000824178"/>
    </source>
</evidence>
<keyword evidence="6" id="KW-0046">Antibiotic resistance</keyword>
<keyword evidence="4" id="KW-0732">Signal</keyword>
<dbReference type="EMBL" id="JAHLFH010000140">
    <property type="protein sequence ID" value="MBU3820052.1"/>
    <property type="molecule type" value="Genomic_DNA"/>
</dbReference>
<comment type="catalytic activity">
    <reaction evidence="1">
        <text>a beta-lactam + H2O = a substituted beta-amino acid</text>
        <dbReference type="Rhea" id="RHEA:20401"/>
        <dbReference type="ChEBI" id="CHEBI:15377"/>
        <dbReference type="ChEBI" id="CHEBI:35627"/>
        <dbReference type="ChEBI" id="CHEBI:140347"/>
        <dbReference type="EC" id="3.5.2.6"/>
    </reaction>
</comment>
<gene>
    <name evidence="8" type="ORF">H9864_06755</name>
</gene>
<dbReference type="SUPFAM" id="SSF56519">
    <property type="entry name" value="Penicillin binding protein dimerisation domain"/>
    <property type="match status" value="1"/>
</dbReference>
<dbReference type="GO" id="GO:0008800">
    <property type="term" value="F:beta-lactamase activity"/>
    <property type="evidence" value="ECO:0007669"/>
    <property type="project" value="UniProtKB-EC"/>
</dbReference>
<dbReference type="InterPro" id="IPR012338">
    <property type="entry name" value="Beta-lactam/transpept-like"/>
</dbReference>
<evidence type="ECO:0000259" key="7">
    <source>
        <dbReference type="Pfam" id="PF00905"/>
    </source>
</evidence>
<dbReference type="InterPro" id="IPR050515">
    <property type="entry name" value="Beta-lactam/transpept"/>
</dbReference>
<dbReference type="Gene3D" id="3.90.1310.10">
    <property type="entry name" value="Penicillin-binding protein 2a (Domain 2)"/>
    <property type="match status" value="1"/>
</dbReference>
<dbReference type="PROSITE" id="PS51257">
    <property type="entry name" value="PROKAR_LIPOPROTEIN"/>
    <property type="match status" value="1"/>
</dbReference>
<feature type="domain" description="Penicillin-binding protein transpeptidase" evidence="7">
    <location>
        <begin position="217"/>
        <end position="524"/>
    </location>
</feature>
<dbReference type="GO" id="GO:0071555">
    <property type="term" value="P:cell wall organization"/>
    <property type="evidence" value="ECO:0007669"/>
    <property type="project" value="TreeGrafter"/>
</dbReference>
<dbReference type="GO" id="GO:0005886">
    <property type="term" value="C:plasma membrane"/>
    <property type="evidence" value="ECO:0007669"/>
    <property type="project" value="TreeGrafter"/>
</dbReference>
<reference evidence="8" key="2">
    <citation type="submission" date="2021-04" db="EMBL/GenBank/DDBJ databases">
        <authorList>
            <person name="Gilroy R."/>
        </authorList>
    </citation>
    <scope>NUCLEOTIDE SEQUENCE</scope>
    <source>
        <strain evidence="8">742</strain>
    </source>
</reference>
<evidence type="ECO:0000256" key="3">
    <source>
        <dbReference type="ARBA" id="ARBA00012865"/>
    </source>
</evidence>
<dbReference type="GO" id="GO:0008658">
    <property type="term" value="F:penicillin binding"/>
    <property type="evidence" value="ECO:0007669"/>
    <property type="project" value="InterPro"/>
</dbReference>
<evidence type="ECO:0000313" key="8">
    <source>
        <dbReference type="EMBL" id="MBU3820052.1"/>
    </source>
</evidence>
<reference evidence="8" key="1">
    <citation type="journal article" date="2021" name="PeerJ">
        <title>Extensive microbial diversity within the chicken gut microbiome revealed by metagenomics and culture.</title>
        <authorList>
            <person name="Gilroy R."/>
            <person name="Ravi A."/>
            <person name="Getino M."/>
            <person name="Pursley I."/>
            <person name="Horton D.L."/>
            <person name="Alikhan N.F."/>
            <person name="Baker D."/>
            <person name="Gharbi K."/>
            <person name="Hall N."/>
            <person name="Watson M."/>
            <person name="Adriaenssens E.M."/>
            <person name="Foster-Nyarko E."/>
            <person name="Jarju S."/>
            <person name="Secka A."/>
            <person name="Antonio M."/>
            <person name="Oren A."/>
            <person name="Chaudhuri R.R."/>
            <person name="La Ragione R."/>
            <person name="Hildebrand F."/>
            <person name="Pallen M.J."/>
        </authorList>
    </citation>
    <scope>NUCLEOTIDE SEQUENCE</scope>
    <source>
        <strain evidence="8">742</strain>
    </source>
</reference>